<dbReference type="OrthoDB" id="2300321at2"/>
<keyword evidence="1" id="KW-0079">Bacteriocin immunity</keyword>
<evidence type="ECO:0000256" key="1">
    <source>
        <dbReference type="ARBA" id="ARBA00023025"/>
    </source>
</evidence>
<evidence type="ECO:0000313" key="2">
    <source>
        <dbReference type="EMBL" id="RRK10555.1"/>
    </source>
</evidence>
<reference evidence="2 3" key="1">
    <citation type="submission" date="2018-08" db="EMBL/GenBank/DDBJ databases">
        <title>Genome Lactobacillus garii FI11369.</title>
        <authorList>
            <person name="Diaz M."/>
            <person name="Narbad A."/>
        </authorList>
    </citation>
    <scope>NUCLEOTIDE SEQUENCE [LARGE SCALE GENOMIC DNA]</scope>
    <source>
        <strain evidence="2 3">FI11369</strain>
    </source>
</reference>
<accession>A0A3R8KIK3</accession>
<dbReference type="SUPFAM" id="SSF109797">
    <property type="entry name" value="Bacteriocin immunity protein-like"/>
    <property type="match status" value="1"/>
</dbReference>
<name>A0A3R8KIK3_9LACO</name>
<keyword evidence="3" id="KW-1185">Reference proteome</keyword>
<sequence length="97" mass="10647">MNCEVRGIIRSLITDLASTEARGYPEIRRALLLAEHQLADQAQAGPLISHLANYITYTVFSNRLHLTATQNLLVGQLLALGRRSAGAETVTDPSDFR</sequence>
<dbReference type="RefSeq" id="WP_125072172.1">
    <property type="nucleotide sequence ID" value="NZ_QWZQ01000018.1"/>
</dbReference>
<organism evidence="2 3">
    <name type="scientific">Lactiplantibacillus garii</name>
    <dbReference type="NCBI Taxonomy" id="2306423"/>
    <lineage>
        <taxon>Bacteria</taxon>
        <taxon>Bacillati</taxon>
        <taxon>Bacillota</taxon>
        <taxon>Bacilli</taxon>
        <taxon>Lactobacillales</taxon>
        <taxon>Lactobacillaceae</taxon>
        <taxon>Lactiplantibacillus</taxon>
    </lineage>
</organism>
<dbReference type="AlphaFoldDB" id="A0A3R8KIK3"/>
<dbReference type="InterPro" id="IPR023130">
    <property type="entry name" value="Ta0600-like_sf"/>
</dbReference>
<dbReference type="EMBL" id="QWZQ01000018">
    <property type="protein sequence ID" value="RRK10555.1"/>
    <property type="molecule type" value="Genomic_DNA"/>
</dbReference>
<comment type="caution">
    <text evidence="2">The sequence shown here is derived from an EMBL/GenBank/DDBJ whole genome shotgun (WGS) entry which is preliminary data.</text>
</comment>
<proteinExistence type="predicted"/>
<dbReference type="Gene3D" id="1.20.1440.50">
    <property type="entry name" value="Ta0600-like"/>
    <property type="match status" value="1"/>
</dbReference>
<protein>
    <submittedName>
        <fullName evidence="2">Bacteriocin immunity protein</fullName>
    </submittedName>
</protein>
<dbReference type="Proteomes" id="UP000283633">
    <property type="component" value="Unassembled WGS sequence"/>
</dbReference>
<evidence type="ECO:0000313" key="3">
    <source>
        <dbReference type="Proteomes" id="UP000283633"/>
    </source>
</evidence>
<dbReference type="GO" id="GO:0030153">
    <property type="term" value="P:bacteriocin immunity"/>
    <property type="evidence" value="ECO:0007669"/>
    <property type="project" value="UniProtKB-KW"/>
</dbReference>
<gene>
    <name evidence="2" type="ORF">D1831_06755</name>
</gene>